<dbReference type="AlphaFoldDB" id="A0A1F7F810"/>
<dbReference type="InterPro" id="IPR002645">
    <property type="entry name" value="STAS_dom"/>
</dbReference>
<feature type="compositionally biased region" description="Acidic residues" evidence="1">
    <location>
        <begin position="462"/>
        <end position="471"/>
    </location>
</feature>
<comment type="caution">
    <text evidence="3">The sequence shown here is derived from an EMBL/GenBank/DDBJ whole genome shotgun (WGS) entry which is preliminary data.</text>
</comment>
<dbReference type="Proteomes" id="UP000179243">
    <property type="component" value="Unassembled WGS sequence"/>
</dbReference>
<dbReference type="InterPro" id="IPR036513">
    <property type="entry name" value="STAS_dom_sf"/>
</dbReference>
<feature type="compositionally biased region" description="Basic and acidic residues" evidence="1">
    <location>
        <begin position="186"/>
        <end position="218"/>
    </location>
</feature>
<dbReference type="SUPFAM" id="SSF52091">
    <property type="entry name" value="SpoIIaa-like"/>
    <property type="match status" value="1"/>
</dbReference>
<feature type="region of interest" description="Disordered" evidence="1">
    <location>
        <begin position="169"/>
        <end position="302"/>
    </location>
</feature>
<evidence type="ECO:0000256" key="1">
    <source>
        <dbReference type="SAM" id="MobiDB-lite"/>
    </source>
</evidence>
<feature type="compositionally biased region" description="Low complexity" evidence="1">
    <location>
        <begin position="493"/>
        <end position="502"/>
    </location>
</feature>
<dbReference type="EMBL" id="MFYX01000102">
    <property type="protein sequence ID" value="OGK02763.1"/>
    <property type="molecule type" value="Genomic_DNA"/>
</dbReference>
<feature type="compositionally biased region" description="Low complexity" evidence="1">
    <location>
        <begin position="358"/>
        <end position="373"/>
    </location>
</feature>
<feature type="region of interest" description="Disordered" evidence="1">
    <location>
        <begin position="126"/>
        <end position="156"/>
    </location>
</feature>
<feature type="compositionally biased region" description="Low complexity" evidence="1">
    <location>
        <begin position="271"/>
        <end position="281"/>
    </location>
</feature>
<feature type="compositionally biased region" description="Basic and acidic residues" evidence="1">
    <location>
        <begin position="227"/>
        <end position="245"/>
    </location>
</feature>
<dbReference type="Pfam" id="PF01740">
    <property type="entry name" value="STAS"/>
    <property type="match status" value="1"/>
</dbReference>
<feature type="compositionally biased region" description="Basic and acidic residues" evidence="1">
    <location>
        <begin position="393"/>
        <end position="447"/>
    </location>
</feature>
<dbReference type="CDD" id="cd07043">
    <property type="entry name" value="STAS_anti-anti-sigma_factors"/>
    <property type="match status" value="1"/>
</dbReference>
<proteinExistence type="predicted"/>
<evidence type="ECO:0000259" key="2">
    <source>
        <dbReference type="PROSITE" id="PS50801"/>
    </source>
</evidence>
<sequence>MEMRIHSLGIFEVIVPELGADQIFDTEKLKDFFTSALNRGVRNFCIDFSRFSSLDKAVIKSIISLNKVVLRSTGRLTILSTNSAITETLDHSGISGIIRVYLSEDEISADSKEILKQTESFYIGNIKQAEPPKHLKKEDTPESKVKADTPPKDQFDTLKAELSSLISFDTDEPETPSTTPPPQQQPKKEESVLETIPERKEQPREKSEPDTGWLKKDLSALFSDSSEPEKKPEPKPEPPKPKEEEAPFISSAPKTFKQGEPRYHAPRAVEQPAQSPKKPAPAMDPGSRKTGEGPVPEKKKSGVPKAILVILLLSVMAGAVYMFVLKPADENAPIERPTKYTAEQPPVEKQPLAPPEAAPVVPEKPAEAVPQPEEQVEPEKTVKPEFRPAPMKPEFKPAPKPEPRPAPKPTPKPELKPEPKPAPKPEPKPEPKPAPKPEPKPEPKQEAKPAPAKAAPQPEKSIEEEADDLFADEPATAPAAKAAPVPAAPAPAPAAAAPAPAAAGGGSSTGAIFISSSPPTAEIIYDGKVVGTANRAPVTLPVGTYKITLRKGSIETEVEIEVLEGKNKPKFIKLK</sequence>
<evidence type="ECO:0000313" key="4">
    <source>
        <dbReference type="Proteomes" id="UP000179243"/>
    </source>
</evidence>
<feature type="compositionally biased region" description="Low complexity" evidence="1">
    <location>
        <begin position="474"/>
        <end position="485"/>
    </location>
</feature>
<organism evidence="3 4">
    <name type="scientific">Candidatus Raymondbacteria bacterium RIFOXYD12_FULL_49_13</name>
    <dbReference type="NCBI Taxonomy" id="1817890"/>
    <lineage>
        <taxon>Bacteria</taxon>
        <taxon>Raymondiibacteriota</taxon>
    </lineage>
</organism>
<dbReference type="InterPro" id="IPR013229">
    <property type="entry name" value="PEGA"/>
</dbReference>
<feature type="domain" description="STAS" evidence="2">
    <location>
        <begin position="25"/>
        <end position="118"/>
    </location>
</feature>
<feature type="compositionally biased region" description="Low complexity" evidence="1">
    <location>
        <begin position="448"/>
        <end position="459"/>
    </location>
</feature>
<feature type="compositionally biased region" description="Basic and acidic residues" evidence="1">
    <location>
        <begin position="377"/>
        <end position="386"/>
    </location>
</feature>
<feature type="compositionally biased region" description="Basic and acidic residues" evidence="1">
    <location>
        <begin position="130"/>
        <end position="156"/>
    </location>
</feature>
<gene>
    <name evidence="3" type="ORF">A2519_07425</name>
</gene>
<reference evidence="3 4" key="1">
    <citation type="journal article" date="2016" name="Nat. Commun.">
        <title>Thousands of microbial genomes shed light on interconnected biogeochemical processes in an aquifer system.</title>
        <authorList>
            <person name="Anantharaman K."/>
            <person name="Brown C.T."/>
            <person name="Hug L.A."/>
            <person name="Sharon I."/>
            <person name="Castelle C.J."/>
            <person name="Probst A.J."/>
            <person name="Thomas B.C."/>
            <person name="Singh A."/>
            <person name="Wilkins M.J."/>
            <person name="Karaoz U."/>
            <person name="Brodie E.L."/>
            <person name="Williams K.H."/>
            <person name="Hubbard S.S."/>
            <person name="Banfield J.F."/>
        </authorList>
    </citation>
    <scope>NUCLEOTIDE SEQUENCE [LARGE SCALE GENOMIC DNA]</scope>
</reference>
<name>A0A1F7F810_UNCRA</name>
<dbReference type="PROSITE" id="PS50801">
    <property type="entry name" value="STAS"/>
    <property type="match status" value="1"/>
</dbReference>
<dbReference type="Gene3D" id="3.30.750.24">
    <property type="entry name" value="STAS domain"/>
    <property type="match status" value="1"/>
</dbReference>
<feature type="compositionally biased region" description="Basic and acidic residues" evidence="1">
    <location>
        <begin position="286"/>
        <end position="300"/>
    </location>
</feature>
<protein>
    <recommendedName>
        <fullName evidence="2">STAS domain-containing protein</fullName>
    </recommendedName>
</protein>
<feature type="region of interest" description="Disordered" evidence="1">
    <location>
        <begin position="328"/>
        <end position="515"/>
    </location>
</feature>
<evidence type="ECO:0000313" key="3">
    <source>
        <dbReference type="EMBL" id="OGK02763.1"/>
    </source>
</evidence>
<accession>A0A1F7F810</accession>
<dbReference type="Pfam" id="PF08308">
    <property type="entry name" value="PEGA"/>
    <property type="match status" value="1"/>
</dbReference>